<proteinExistence type="predicted"/>
<dbReference type="Proteomes" id="UP000231388">
    <property type="component" value="Unassembled WGS sequence"/>
</dbReference>
<comment type="caution">
    <text evidence="2">The sequence shown here is derived from an EMBL/GenBank/DDBJ whole genome shotgun (WGS) entry which is preliminary data.</text>
</comment>
<reference evidence="2 3" key="1">
    <citation type="submission" date="2017-09" db="EMBL/GenBank/DDBJ databases">
        <title>Depth-based differentiation of microbial function through sediment-hosted aquifers and enrichment of novel symbionts in the deep terrestrial subsurface.</title>
        <authorList>
            <person name="Probst A.J."/>
            <person name="Ladd B."/>
            <person name="Jarett J.K."/>
            <person name="Geller-Mcgrath D.E."/>
            <person name="Sieber C.M."/>
            <person name="Emerson J.B."/>
            <person name="Anantharaman K."/>
            <person name="Thomas B.C."/>
            <person name="Malmstrom R."/>
            <person name="Stieglmeier M."/>
            <person name="Klingl A."/>
            <person name="Woyke T."/>
            <person name="Ryan C.M."/>
            <person name="Banfield J.F."/>
        </authorList>
    </citation>
    <scope>NUCLEOTIDE SEQUENCE [LARGE SCALE GENOMIC DNA]</scope>
    <source>
        <strain evidence="2">CG23_combo_of_CG06-09_8_20_14_all_40_14</strain>
    </source>
</reference>
<keyword evidence="1" id="KW-0472">Membrane</keyword>
<evidence type="ECO:0000313" key="3">
    <source>
        <dbReference type="Proteomes" id="UP000231388"/>
    </source>
</evidence>
<feature type="transmembrane region" description="Helical" evidence="1">
    <location>
        <begin position="35"/>
        <end position="55"/>
    </location>
</feature>
<accession>A0A2G9XBS1</accession>
<protein>
    <submittedName>
        <fullName evidence="2">Uncharacterized protein</fullName>
    </submittedName>
</protein>
<dbReference type="AlphaFoldDB" id="A0A2G9XBS1"/>
<organism evidence="2 3">
    <name type="scientific">candidate division WWE3 bacterium CG23_combo_of_CG06-09_8_20_14_all_40_14</name>
    <dbReference type="NCBI Taxonomy" id="1975095"/>
    <lineage>
        <taxon>Bacteria</taxon>
        <taxon>Katanobacteria</taxon>
    </lineage>
</organism>
<dbReference type="EMBL" id="PCQY01000032">
    <property type="protein sequence ID" value="PIP04402.1"/>
    <property type="molecule type" value="Genomic_DNA"/>
</dbReference>
<keyword evidence="1" id="KW-1133">Transmembrane helix</keyword>
<evidence type="ECO:0000256" key="1">
    <source>
        <dbReference type="SAM" id="Phobius"/>
    </source>
</evidence>
<sequence>MQALLKKLLSRIKIDRSKDFSAISFATETTSPVKMFAFLTVFFLVIGLLLSVSSVKNSKVLRSMAAGTKVGSRVFCGSVNLCEDGKCEGEVWRECDNCPNGKARAVMEVSCGEYVKSECGLEAEFCE</sequence>
<name>A0A2G9XBS1_UNCKA</name>
<gene>
    <name evidence="2" type="ORF">COX53_02790</name>
</gene>
<keyword evidence="1" id="KW-0812">Transmembrane</keyword>
<evidence type="ECO:0000313" key="2">
    <source>
        <dbReference type="EMBL" id="PIP04402.1"/>
    </source>
</evidence>